<dbReference type="GO" id="GO:0033818">
    <property type="term" value="F:beta-ketoacyl-acyl-carrier-protein synthase III activity"/>
    <property type="evidence" value="ECO:0007669"/>
    <property type="project" value="UniProtKB-EC"/>
</dbReference>
<accession>A0A5S9PQ90</accession>
<dbReference type="AlphaFoldDB" id="A0A5S9PQ90"/>
<dbReference type="Proteomes" id="UP000435877">
    <property type="component" value="Unassembled WGS sequence"/>
</dbReference>
<evidence type="ECO:0000256" key="2">
    <source>
        <dbReference type="ARBA" id="ARBA00023315"/>
    </source>
</evidence>
<dbReference type="NCBIfam" id="NF005293">
    <property type="entry name" value="PRK06816.1"/>
    <property type="match status" value="1"/>
</dbReference>
<organism evidence="4 7">
    <name type="scientific">Zhongshania aliphaticivorans</name>
    <dbReference type="NCBI Taxonomy" id="1470434"/>
    <lineage>
        <taxon>Bacteria</taxon>
        <taxon>Pseudomonadati</taxon>
        <taxon>Pseudomonadota</taxon>
        <taxon>Gammaproteobacteria</taxon>
        <taxon>Cellvibrionales</taxon>
        <taxon>Spongiibacteraceae</taxon>
        <taxon>Zhongshania</taxon>
    </lineage>
</organism>
<dbReference type="EC" id="2.3.1.180" evidence="4"/>
<evidence type="ECO:0000259" key="3">
    <source>
        <dbReference type="Pfam" id="PF08541"/>
    </source>
</evidence>
<dbReference type="SUPFAM" id="SSF53901">
    <property type="entry name" value="Thiolase-like"/>
    <property type="match status" value="1"/>
</dbReference>
<feature type="domain" description="Beta-ketoacyl-[acyl-carrier-protein] synthase III C-terminal" evidence="3">
    <location>
        <begin position="289"/>
        <end position="365"/>
    </location>
</feature>
<reference evidence="6 7" key="1">
    <citation type="submission" date="2019-11" db="EMBL/GenBank/DDBJ databases">
        <authorList>
            <person name="Holert J."/>
        </authorList>
    </citation>
    <scope>NUCLEOTIDE SEQUENCE [LARGE SCALE GENOMIC DNA]</scope>
    <source>
        <strain evidence="4">BC3_2A</strain>
        <strain evidence="5">SB11_1A</strain>
    </source>
</reference>
<dbReference type="InterPro" id="IPR013747">
    <property type="entry name" value="ACP_syn_III_C"/>
</dbReference>
<dbReference type="EMBL" id="CACSIM010000003">
    <property type="protein sequence ID" value="CAA0106510.1"/>
    <property type="molecule type" value="Genomic_DNA"/>
</dbReference>
<evidence type="ECO:0000256" key="1">
    <source>
        <dbReference type="ARBA" id="ARBA00022679"/>
    </source>
</evidence>
<evidence type="ECO:0000313" key="5">
    <source>
        <dbReference type="EMBL" id="CAA0106669.1"/>
    </source>
</evidence>
<dbReference type="CDD" id="cd00827">
    <property type="entry name" value="init_cond_enzymes"/>
    <property type="match status" value="1"/>
</dbReference>
<dbReference type="Gene3D" id="3.40.47.10">
    <property type="match status" value="2"/>
</dbReference>
<dbReference type="PANTHER" id="PTHR34069">
    <property type="entry name" value="3-OXOACYL-[ACYL-CARRIER-PROTEIN] SYNTHASE 3"/>
    <property type="match status" value="1"/>
</dbReference>
<dbReference type="InterPro" id="IPR016039">
    <property type="entry name" value="Thiolase-like"/>
</dbReference>
<gene>
    <name evidence="4" type="primary">fabH</name>
    <name evidence="5" type="ORF">IHBHHGIJ_02977</name>
    <name evidence="4" type="ORF">KFEGEMFD_02350</name>
</gene>
<dbReference type="RefSeq" id="WP_159269677.1">
    <property type="nucleotide sequence ID" value="NZ_CACSIK010000002.1"/>
</dbReference>
<sequence length="383" mass="42420">MSDNAVYITDISAFLPNPPVTNDQMERILGQVGNRTSRARRLVLRANGIRSRHYAIDPETLAHNYSNADMTAKAIDAITNPQWTLDELNCLSCGTSIPDQLMPNHAVMVQGQLKLRRCEVIATSGVCLSGITALKYAYMGVLSGVHQNAIATGSDLSSASMKADNFSHEIEANVDNLEKQPELAFEKDFLRWMLSDGAGAMLLRNQPASQGLSLRINWLDIISYAGEVESCMYAGAVKNEDGTLTGWQSFSPQQCAENSIMAVKQDVKLLNDNIIEYTVKKPLLELQDKYSLKPDSIDWFVPHYSSAFFRKKLLAGLKSVDFDIPMSRWFTNLATKGNTGAASIYIMLEELFRSGKLKAGQNILCYIPESGRFSTSFLHLTVV</sequence>
<dbReference type="OrthoDB" id="2514738at2"/>
<dbReference type="Pfam" id="PF08541">
    <property type="entry name" value="ACP_syn_III_C"/>
    <property type="match status" value="1"/>
</dbReference>
<evidence type="ECO:0000313" key="7">
    <source>
        <dbReference type="Proteomes" id="UP000439591"/>
    </source>
</evidence>
<dbReference type="GO" id="GO:0044550">
    <property type="term" value="P:secondary metabolite biosynthetic process"/>
    <property type="evidence" value="ECO:0007669"/>
    <property type="project" value="TreeGrafter"/>
</dbReference>
<protein>
    <submittedName>
        <fullName evidence="4">3-oxoacyl-[acyl-carrier-protein] synthase 3</fullName>
        <ecNumber evidence="4">2.3.1.180</ecNumber>
    </submittedName>
</protein>
<keyword evidence="2 4" id="KW-0012">Acyltransferase</keyword>
<evidence type="ECO:0000313" key="4">
    <source>
        <dbReference type="EMBL" id="CAA0106510.1"/>
    </source>
</evidence>
<dbReference type="EMBL" id="CACSIK010000002">
    <property type="protein sequence ID" value="CAA0106669.1"/>
    <property type="molecule type" value="Genomic_DNA"/>
</dbReference>
<keyword evidence="1 4" id="KW-0808">Transferase</keyword>
<keyword evidence="6" id="KW-1185">Reference proteome</keyword>
<dbReference type="PANTHER" id="PTHR34069:SF2">
    <property type="entry name" value="BETA-KETOACYL-[ACYL-CARRIER-PROTEIN] SYNTHASE III"/>
    <property type="match status" value="1"/>
</dbReference>
<evidence type="ECO:0000313" key="6">
    <source>
        <dbReference type="Proteomes" id="UP000435877"/>
    </source>
</evidence>
<proteinExistence type="predicted"/>
<name>A0A5S9PQ90_9GAMM</name>
<dbReference type="Proteomes" id="UP000439591">
    <property type="component" value="Unassembled WGS sequence"/>
</dbReference>